<dbReference type="Proteomes" id="UP001234178">
    <property type="component" value="Unassembled WGS sequence"/>
</dbReference>
<protein>
    <recommendedName>
        <fullName evidence="3">Tfiih, polypeptide</fullName>
    </recommendedName>
</protein>
<organism evidence="1 2">
    <name type="scientific">Daphnia magna</name>
    <dbReference type="NCBI Taxonomy" id="35525"/>
    <lineage>
        <taxon>Eukaryota</taxon>
        <taxon>Metazoa</taxon>
        <taxon>Ecdysozoa</taxon>
        <taxon>Arthropoda</taxon>
        <taxon>Crustacea</taxon>
        <taxon>Branchiopoda</taxon>
        <taxon>Diplostraca</taxon>
        <taxon>Cladocera</taxon>
        <taxon>Anomopoda</taxon>
        <taxon>Daphniidae</taxon>
        <taxon>Daphnia</taxon>
    </lineage>
</organism>
<gene>
    <name evidence="1" type="ORF">OUZ56_018477</name>
</gene>
<sequence length="62" mass="7171">MDRTRFLGIQPPSLLKTTNQSTRNRAVKHPALRVFHKCENLICVQLGLLRLQRLMENPSSSR</sequence>
<evidence type="ECO:0000313" key="1">
    <source>
        <dbReference type="EMBL" id="KAK4009360.1"/>
    </source>
</evidence>
<comment type="caution">
    <text evidence="1">The sequence shown here is derived from an EMBL/GenBank/DDBJ whole genome shotgun (WGS) entry which is preliminary data.</text>
</comment>
<reference evidence="1 2" key="1">
    <citation type="journal article" date="2023" name="Nucleic Acids Res.">
        <title>The hologenome of Daphnia magna reveals possible DNA methylation and microbiome-mediated evolution of the host genome.</title>
        <authorList>
            <person name="Chaturvedi A."/>
            <person name="Li X."/>
            <person name="Dhandapani V."/>
            <person name="Marshall H."/>
            <person name="Kissane S."/>
            <person name="Cuenca-Cambronero M."/>
            <person name="Asole G."/>
            <person name="Calvet F."/>
            <person name="Ruiz-Romero M."/>
            <person name="Marangio P."/>
            <person name="Guigo R."/>
            <person name="Rago D."/>
            <person name="Mirbahai L."/>
            <person name="Eastwood N."/>
            <person name="Colbourne J.K."/>
            <person name="Zhou J."/>
            <person name="Mallon E."/>
            <person name="Orsini L."/>
        </authorList>
    </citation>
    <scope>NUCLEOTIDE SEQUENCE [LARGE SCALE GENOMIC DNA]</scope>
    <source>
        <strain evidence="1">LRV0_1</strain>
    </source>
</reference>
<accession>A0ABQ9Z8Y6</accession>
<dbReference type="EMBL" id="JAOYFB010000003">
    <property type="protein sequence ID" value="KAK4009360.1"/>
    <property type="molecule type" value="Genomic_DNA"/>
</dbReference>
<proteinExistence type="predicted"/>
<name>A0ABQ9Z8Y6_9CRUS</name>
<keyword evidence="2" id="KW-1185">Reference proteome</keyword>
<evidence type="ECO:0008006" key="3">
    <source>
        <dbReference type="Google" id="ProtNLM"/>
    </source>
</evidence>
<evidence type="ECO:0000313" key="2">
    <source>
        <dbReference type="Proteomes" id="UP001234178"/>
    </source>
</evidence>